<feature type="domain" description="ZP" evidence="13">
    <location>
        <begin position="416"/>
        <end position="683"/>
    </location>
</feature>
<dbReference type="RefSeq" id="XP_023688534.1">
    <property type="nucleotide sequence ID" value="XM_023832766.2"/>
</dbReference>
<dbReference type="RefSeq" id="XP_072567841.1">
    <property type="nucleotide sequence ID" value="XM_072711740.1"/>
</dbReference>
<keyword evidence="15" id="KW-1185">Reference proteome</keyword>
<keyword evidence="10" id="KW-1015">Disulfide bond</keyword>
<dbReference type="AlphaFoldDB" id="A0A3B3SPZ1"/>
<dbReference type="Ensembl" id="ENSPKIT00000013640.1">
    <property type="protein sequence ID" value="ENSPKIP00000032767.1"/>
    <property type="gene ID" value="ENSPKIG00000012698.1"/>
</dbReference>
<dbReference type="PROSITE" id="PS51257">
    <property type="entry name" value="PROKAR_LIPOPROTEIN"/>
    <property type="match status" value="1"/>
</dbReference>
<dbReference type="PROSITE" id="PS00682">
    <property type="entry name" value="ZP_1"/>
    <property type="match status" value="1"/>
</dbReference>
<evidence type="ECO:0000256" key="5">
    <source>
        <dbReference type="ARBA" id="ARBA00022553"/>
    </source>
</evidence>
<keyword evidence="7" id="KW-0732">Signal</keyword>
<protein>
    <submittedName>
        <fullName evidence="14">Transforming growth factor, beta receptor III</fullName>
    </submittedName>
</protein>
<dbReference type="GO" id="GO:0005576">
    <property type="term" value="C:extracellular region"/>
    <property type="evidence" value="ECO:0007669"/>
    <property type="project" value="UniProtKB-SubCell"/>
</dbReference>
<evidence type="ECO:0000313" key="14">
    <source>
        <dbReference type="Ensembl" id="ENSPKIP00000032767.1"/>
    </source>
</evidence>
<dbReference type="PANTHER" id="PTHR14002">
    <property type="entry name" value="ENDOGLIN/TGF-BETA RECEPTOR TYPE III"/>
    <property type="match status" value="1"/>
</dbReference>
<evidence type="ECO:0000256" key="1">
    <source>
        <dbReference type="ARBA" id="ARBA00004251"/>
    </source>
</evidence>
<keyword evidence="5" id="KW-0597">Phosphoprotein</keyword>
<dbReference type="InterPro" id="IPR001507">
    <property type="entry name" value="ZP_dom"/>
</dbReference>
<dbReference type="Pfam" id="PF26060">
    <property type="entry name" value="TGFBR3_N"/>
    <property type="match status" value="2"/>
</dbReference>
<name>A0A3B3SPZ1_9TELE</name>
<dbReference type="PANTHER" id="PTHR14002:SF45">
    <property type="entry name" value="ZP DOMAIN-CONTAINING PROTEIN"/>
    <property type="match status" value="1"/>
</dbReference>
<evidence type="ECO:0000256" key="11">
    <source>
        <dbReference type="ARBA" id="ARBA00023180"/>
    </source>
</evidence>
<dbReference type="InterPro" id="IPR042235">
    <property type="entry name" value="ZP-C_dom"/>
</dbReference>
<dbReference type="InterPro" id="IPR055356">
    <property type="entry name" value="ZP-N"/>
</dbReference>
<keyword evidence="6 12" id="KW-0812">Transmembrane</keyword>
<dbReference type="GO" id="GO:0005114">
    <property type="term" value="F:type II transforming growth factor beta receptor binding"/>
    <property type="evidence" value="ECO:0007669"/>
    <property type="project" value="TreeGrafter"/>
</dbReference>
<evidence type="ECO:0000256" key="8">
    <source>
        <dbReference type="ARBA" id="ARBA00022989"/>
    </source>
</evidence>
<dbReference type="GO" id="GO:0050431">
    <property type="term" value="F:transforming growth factor beta binding"/>
    <property type="evidence" value="ECO:0007669"/>
    <property type="project" value="TreeGrafter"/>
</dbReference>
<evidence type="ECO:0000313" key="15">
    <source>
        <dbReference type="Proteomes" id="UP000261540"/>
    </source>
</evidence>
<dbReference type="SMART" id="SM00241">
    <property type="entry name" value="ZP"/>
    <property type="match status" value="1"/>
</dbReference>
<sequence length="774" mass="87515">MAGKDVASVLFFAHCYFTSAGPLSSMACEILPVKDAHPVQAQWLSFSTLSGCASRETIGLPQEVHLITLRHRSPEEPTEPTDVILHVKPIQSLLIHQKPLIFVLSSPWPVMWKLRAENLAPHVKRTLHISKRSEVLFEVGNFSAFSNVLAENLPRGKQRLVTWAKRKYKAVTSFSEIKAAKNIYMKVGEDSMSSETCKIVKKFRSQNCLTGYLQTSKGCVLPYRAHNHEIHIIILQAPDPNSSTFQKDVTVDIKVLDKDKLTHHDVVLILKCEKPVHWVIRSRGIMSKLKILTPDSVTLDSDTETLISKISRQDVPSLPQLLMQWAEEHNYSPVTSFTSTEVANHFTLWLRELDEVADPLKSTLSPQLAVLHRYEPYPSSAPQHRVPHLFLPASVKERPWPAVDHEAAFRVGLSVLCEEHRMVVIMDKEGLQANGYSKVKLTLQDPDCNAKSNATHYILETLLTGCQTTKYPFFPSPVVIYFNTILIGQLQPEGGSGWPFDYEDITTEPMEPIFSILFNCTYRNNKGPLAPFPSHGRHKDPMNNITFNMELYNTDLFYYTLPQPFLTISENKPIFVEVSATKSDHELEFMIQTCFISPNSNPNIASEYTLIENICPTDDSVRYYPRQLEFPFLHAQTDRKRFSFNFRSKFNMSLLFLHCEMSLCTKRQSSHGLPKCIQPDEACTSVNMDVIMAVMTPSTKTSTRPLVVLSDNKPQEPSGPSTRTFLQAPLQSNKEYIMYVLDTPVMVGITFAAFIIGAILTAALWFIYSRTGGG</sequence>
<keyword evidence="9 12" id="KW-0472">Membrane</keyword>
<accession>A0A3B3SPZ1</accession>
<evidence type="ECO:0000259" key="13">
    <source>
        <dbReference type="PROSITE" id="PS51034"/>
    </source>
</evidence>
<dbReference type="Gene3D" id="2.60.40.3210">
    <property type="entry name" value="Zona pellucida, ZP-N domain"/>
    <property type="match status" value="1"/>
</dbReference>
<dbReference type="InterPro" id="IPR017977">
    <property type="entry name" value="ZP_dom_CS"/>
</dbReference>
<reference evidence="14" key="2">
    <citation type="submission" date="2025-09" db="UniProtKB">
        <authorList>
            <consortium name="Ensembl"/>
        </authorList>
    </citation>
    <scope>IDENTIFICATION</scope>
</reference>
<evidence type="ECO:0000256" key="3">
    <source>
        <dbReference type="ARBA" id="ARBA00022475"/>
    </source>
</evidence>
<feature type="transmembrane region" description="Helical" evidence="12">
    <location>
        <begin position="745"/>
        <end position="768"/>
    </location>
</feature>
<keyword evidence="11" id="KW-0325">Glycoprotein</keyword>
<reference evidence="14" key="1">
    <citation type="submission" date="2025-08" db="UniProtKB">
        <authorList>
            <consortium name="Ensembl"/>
        </authorList>
    </citation>
    <scope>IDENTIFICATION</scope>
</reference>
<evidence type="ECO:0000256" key="4">
    <source>
        <dbReference type="ARBA" id="ARBA00022525"/>
    </source>
</evidence>
<dbReference type="Pfam" id="PF23344">
    <property type="entry name" value="ZP-N"/>
    <property type="match status" value="1"/>
</dbReference>
<keyword evidence="4" id="KW-0964">Secreted</keyword>
<keyword evidence="8 12" id="KW-1133">Transmembrane helix</keyword>
<dbReference type="GO" id="GO:0016477">
    <property type="term" value="P:cell migration"/>
    <property type="evidence" value="ECO:0007669"/>
    <property type="project" value="TreeGrafter"/>
</dbReference>
<evidence type="ECO:0000256" key="12">
    <source>
        <dbReference type="SAM" id="Phobius"/>
    </source>
</evidence>
<evidence type="ECO:0000256" key="9">
    <source>
        <dbReference type="ARBA" id="ARBA00023136"/>
    </source>
</evidence>
<dbReference type="Pfam" id="PF00100">
    <property type="entry name" value="Zona_pellucida"/>
    <property type="match status" value="1"/>
</dbReference>
<proteinExistence type="predicted"/>
<dbReference type="GeneTree" id="ENSGT00530000063861"/>
<organism evidence="14 15">
    <name type="scientific">Paramormyrops kingsleyae</name>
    <dbReference type="NCBI Taxonomy" id="1676925"/>
    <lineage>
        <taxon>Eukaryota</taxon>
        <taxon>Metazoa</taxon>
        <taxon>Chordata</taxon>
        <taxon>Craniata</taxon>
        <taxon>Vertebrata</taxon>
        <taxon>Euteleostomi</taxon>
        <taxon>Actinopterygii</taxon>
        <taxon>Neopterygii</taxon>
        <taxon>Teleostei</taxon>
        <taxon>Osteoglossocephala</taxon>
        <taxon>Osteoglossomorpha</taxon>
        <taxon>Osteoglossiformes</taxon>
        <taxon>Mormyridae</taxon>
        <taxon>Paramormyrops</taxon>
    </lineage>
</organism>
<comment type="subcellular location">
    <subcellularLocation>
        <location evidence="1">Cell membrane</location>
        <topology evidence="1">Single-pass type I membrane protein</topology>
    </subcellularLocation>
    <subcellularLocation>
        <location evidence="2">Secreted</location>
    </subcellularLocation>
</comment>
<dbReference type="GO" id="GO:0017015">
    <property type="term" value="P:regulation of transforming growth factor beta receptor signaling pathway"/>
    <property type="evidence" value="ECO:0007669"/>
    <property type="project" value="TreeGrafter"/>
</dbReference>
<dbReference type="GO" id="GO:0007179">
    <property type="term" value="P:transforming growth factor beta receptor signaling pathway"/>
    <property type="evidence" value="ECO:0007669"/>
    <property type="project" value="TreeGrafter"/>
</dbReference>
<evidence type="ECO:0000256" key="10">
    <source>
        <dbReference type="ARBA" id="ARBA00023157"/>
    </source>
</evidence>
<dbReference type="GeneID" id="111854620"/>
<dbReference type="Proteomes" id="UP000261540">
    <property type="component" value="Unplaced"/>
</dbReference>
<dbReference type="GO" id="GO:0005024">
    <property type="term" value="F:transforming growth factor beta receptor activity"/>
    <property type="evidence" value="ECO:0007669"/>
    <property type="project" value="TreeGrafter"/>
</dbReference>
<evidence type="ECO:0000256" key="7">
    <source>
        <dbReference type="ARBA" id="ARBA00022729"/>
    </source>
</evidence>
<dbReference type="PROSITE" id="PS51034">
    <property type="entry name" value="ZP_2"/>
    <property type="match status" value="1"/>
</dbReference>
<dbReference type="GO" id="GO:0001837">
    <property type="term" value="P:epithelial to mesenchymal transition"/>
    <property type="evidence" value="ECO:0007669"/>
    <property type="project" value="TreeGrafter"/>
</dbReference>
<keyword evidence="3" id="KW-1003">Cell membrane</keyword>
<evidence type="ECO:0000256" key="6">
    <source>
        <dbReference type="ARBA" id="ARBA00022692"/>
    </source>
</evidence>
<dbReference type="GO" id="GO:0005539">
    <property type="term" value="F:glycosaminoglycan binding"/>
    <property type="evidence" value="ECO:0007669"/>
    <property type="project" value="TreeGrafter"/>
</dbReference>
<dbReference type="InterPro" id="IPR058899">
    <property type="entry name" value="TGFBR3/Endoglin-like_N"/>
</dbReference>
<dbReference type="InterPro" id="IPR055355">
    <property type="entry name" value="ZP-C"/>
</dbReference>
<evidence type="ECO:0000256" key="2">
    <source>
        <dbReference type="ARBA" id="ARBA00004613"/>
    </source>
</evidence>
<dbReference type="Gene3D" id="2.60.40.4100">
    <property type="entry name" value="Zona pellucida, ZP-C domain"/>
    <property type="match status" value="1"/>
</dbReference>